<dbReference type="PANTHER" id="PTHR10773">
    <property type="entry name" value="DNA-DIRECTED RNA POLYMERASES I, II, AND III SUBUNIT RPABC2"/>
    <property type="match status" value="1"/>
</dbReference>
<evidence type="ECO:0000259" key="1">
    <source>
        <dbReference type="Pfam" id="PF25273"/>
    </source>
</evidence>
<protein>
    <recommendedName>
        <fullName evidence="1">DUF7869 domain-containing protein</fullName>
    </recommendedName>
</protein>
<evidence type="ECO:0000313" key="3">
    <source>
        <dbReference type="Proteomes" id="UP000478052"/>
    </source>
</evidence>
<reference evidence="2 3" key="1">
    <citation type="submission" date="2019-08" db="EMBL/GenBank/DDBJ databases">
        <title>Whole genome of Aphis craccivora.</title>
        <authorList>
            <person name="Voronova N.V."/>
            <person name="Shulinski R.S."/>
            <person name="Bandarenka Y.V."/>
            <person name="Zhorov D.G."/>
            <person name="Warner D."/>
        </authorList>
    </citation>
    <scope>NUCLEOTIDE SEQUENCE [LARGE SCALE GENOMIC DNA]</scope>
    <source>
        <strain evidence="2">180601</strain>
        <tissue evidence="2">Whole Body</tissue>
    </source>
</reference>
<proteinExistence type="predicted"/>
<feature type="domain" description="DUF7869" evidence="1">
    <location>
        <begin position="70"/>
        <end position="173"/>
    </location>
</feature>
<keyword evidence="3" id="KW-1185">Reference proteome</keyword>
<evidence type="ECO:0000313" key="2">
    <source>
        <dbReference type="EMBL" id="KAF0749823.1"/>
    </source>
</evidence>
<gene>
    <name evidence="2" type="ORF">FWK35_00023681</name>
</gene>
<comment type="caution">
    <text evidence="2">The sequence shown here is derived from an EMBL/GenBank/DDBJ whole genome shotgun (WGS) entry which is preliminary data.</text>
</comment>
<dbReference type="Proteomes" id="UP000478052">
    <property type="component" value="Unassembled WGS sequence"/>
</dbReference>
<dbReference type="InterPro" id="IPR057191">
    <property type="entry name" value="DUF7869"/>
</dbReference>
<dbReference type="EMBL" id="VUJU01005953">
    <property type="protein sequence ID" value="KAF0749823.1"/>
    <property type="molecule type" value="Genomic_DNA"/>
</dbReference>
<dbReference type="OrthoDB" id="6614966at2759"/>
<dbReference type="Pfam" id="PF25273">
    <property type="entry name" value="DUF7869"/>
    <property type="match status" value="1"/>
</dbReference>
<organism evidence="2 3">
    <name type="scientific">Aphis craccivora</name>
    <name type="common">Cowpea aphid</name>
    <dbReference type="NCBI Taxonomy" id="307492"/>
    <lineage>
        <taxon>Eukaryota</taxon>
        <taxon>Metazoa</taxon>
        <taxon>Ecdysozoa</taxon>
        <taxon>Arthropoda</taxon>
        <taxon>Hexapoda</taxon>
        <taxon>Insecta</taxon>
        <taxon>Pterygota</taxon>
        <taxon>Neoptera</taxon>
        <taxon>Paraneoptera</taxon>
        <taxon>Hemiptera</taxon>
        <taxon>Sternorrhyncha</taxon>
        <taxon>Aphidomorpha</taxon>
        <taxon>Aphidoidea</taxon>
        <taxon>Aphididae</taxon>
        <taxon>Aphidini</taxon>
        <taxon>Aphis</taxon>
        <taxon>Aphis</taxon>
    </lineage>
</organism>
<name>A0A6G0Y695_APHCR</name>
<dbReference type="PANTHER" id="PTHR10773:SF19">
    <property type="match status" value="1"/>
</dbReference>
<dbReference type="AlphaFoldDB" id="A0A6G0Y695"/>
<sequence>MKLEKEKIKDKISAESGEKHVFTCNLMAVQLLPYCQANSIYYKMKLANHNYTVYNIGNHDTICYWSNETQCELVASTFATCLVDTIEETIKKSLKPVIIYSDGCTGQNRNGILSNALLHLCMKYKISITQKFLEKGHTQMECDSVHSVIERKLRKTDCYLPCQLSTLTKLSRSHPFPYKTKEVTFNFFRDYSIKTNMFYESIRSGRVATDPTVTDLRVLKYCPSGIIYYKINYGDVYKELPTRPNKINEDQINVFPNLYQAPKKITFDKWNNLQSLKSIMPSDCHAFMTLCLIWIQAFEKQRKKIKNQLKRLLKKNVPNSL</sequence>
<accession>A0A6G0Y695</accession>